<evidence type="ECO:0000313" key="2">
    <source>
        <dbReference type="Proteomes" id="UP000030755"/>
    </source>
</evidence>
<protein>
    <submittedName>
        <fullName evidence="1">Uncharacterized protein</fullName>
    </submittedName>
</protein>
<dbReference type="Proteomes" id="UP000030755">
    <property type="component" value="Unassembled WGS sequence"/>
</dbReference>
<organism evidence="1 2">
    <name type="scientific">Rozella allomycis (strain CSF55)</name>
    <dbReference type="NCBI Taxonomy" id="988480"/>
    <lineage>
        <taxon>Eukaryota</taxon>
        <taxon>Fungi</taxon>
        <taxon>Fungi incertae sedis</taxon>
        <taxon>Cryptomycota</taxon>
        <taxon>Cryptomycota incertae sedis</taxon>
        <taxon>Rozella</taxon>
    </lineage>
</organism>
<keyword evidence="2" id="KW-1185">Reference proteome</keyword>
<evidence type="ECO:0000313" key="1">
    <source>
        <dbReference type="EMBL" id="EPZ35333.1"/>
    </source>
</evidence>
<reference evidence="1 2" key="1">
    <citation type="journal article" date="2013" name="Curr. Biol.">
        <title>Shared signatures of parasitism and phylogenomics unite Cryptomycota and microsporidia.</title>
        <authorList>
            <person name="James T.Y."/>
            <person name="Pelin A."/>
            <person name="Bonen L."/>
            <person name="Ahrendt S."/>
            <person name="Sain D."/>
            <person name="Corradi N."/>
            <person name="Stajich J.E."/>
        </authorList>
    </citation>
    <scope>NUCLEOTIDE SEQUENCE [LARGE SCALE GENOMIC DNA]</scope>
    <source>
        <strain evidence="1 2">CSF55</strain>
    </source>
</reference>
<dbReference type="EMBL" id="KE560848">
    <property type="protein sequence ID" value="EPZ35333.1"/>
    <property type="molecule type" value="Genomic_DNA"/>
</dbReference>
<gene>
    <name evidence="1" type="ORF">O9G_000729</name>
</gene>
<name>A0A075B3E0_ROZAC</name>
<proteinExistence type="predicted"/>
<accession>A0A075B3E0</accession>
<dbReference type="OrthoDB" id="2257454at2759"/>
<dbReference type="AlphaFoldDB" id="A0A075B3E0"/>
<sequence length="134" mass="15855">MSSISPVRLAQLHALRCKVRQEINWQELNPNGIRTGERFICRNLLGRYVNHFHPAYAPHANKNFKNVWMNYSPPEEDLLPEENVALAKRKLAETDYTNLPHDLHQIVKLNRERRFELRGKGIFRFPVGEKRKKK</sequence>
<dbReference type="HOGENOM" id="CLU_1897406_0_0_1"/>